<evidence type="ECO:0000313" key="2">
    <source>
        <dbReference type="EMBL" id="OGL78729.1"/>
    </source>
</evidence>
<reference evidence="2 3" key="1">
    <citation type="journal article" date="2016" name="Nat. Commun.">
        <title>Thousands of microbial genomes shed light on interconnected biogeochemical processes in an aquifer system.</title>
        <authorList>
            <person name="Anantharaman K."/>
            <person name="Brown C.T."/>
            <person name="Hug L.A."/>
            <person name="Sharon I."/>
            <person name="Castelle C.J."/>
            <person name="Probst A.J."/>
            <person name="Thomas B.C."/>
            <person name="Singh A."/>
            <person name="Wilkins M.J."/>
            <person name="Karaoz U."/>
            <person name="Brodie E.L."/>
            <person name="Williams K.H."/>
            <person name="Hubbard S.S."/>
            <person name="Banfield J.F."/>
        </authorList>
    </citation>
    <scope>NUCLEOTIDE SEQUENCE [LARGE SCALE GENOMIC DNA]</scope>
</reference>
<accession>A0A1F7UKC6</accession>
<dbReference type="EMBL" id="MGEG01000028">
    <property type="protein sequence ID" value="OGL78729.1"/>
    <property type="molecule type" value="Genomic_DNA"/>
</dbReference>
<proteinExistence type="predicted"/>
<keyword evidence="1" id="KW-0812">Transmembrane</keyword>
<feature type="transmembrane region" description="Helical" evidence="1">
    <location>
        <begin position="17"/>
        <end position="37"/>
    </location>
</feature>
<evidence type="ECO:0000256" key="1">
    <source>
        <dbReference type="SAM" id="Phobius"/>
    </source>
</evidence>
<gene>
    <name evidence="2" type="ORF">A3F28_02555</name>
</gene>
<protein>
    <submittedName>
        <fullName evidence="2">Uncharacterized protein</fullName>
    </submittedName>
</protein>
<dbReference type="Proteomes" id="UP000176598">
    <property type="component" value="Unassembled WGS sequence"/>
</dbReference>
<name>A0A1F7UKC6_9BACT</name>
<sequence length="261" mass="27634">MPNGTTTKTKVATQTKVIIAVGALLLLGLAAYGFGFIPGVRRAAAPRLVTCGNGKLDVREVCDDGRRNGQSGYCNATCSGQVKVKEEAKKVVNEAAAPAPVPGELIVNVAEDSPSGTTSGSSEQTIGKYILWNTATSSIASIVRGGKLTIEADFRHETETTAASPVRLYKTSVTGENLLASSRVWLSSTSTTRGEIYFTDGTFDINIPGGTTVPIIVTVDTSSATTDNSIWMTLNYLRWKDGVSDVTNTKNFNLTAPTLNY</sequence>
<dbReference type="AlphaFoldDB" id="A0A1F7UKC6"/>
<keyword evidence="1" id="KW-0472">Membrane</keyword>
<keyword evidence="1" id="KW-1133">Transmembrane helix</keyword>
<comment type="caution">
    <text evidence="2">The sequence shown here is derived from an EMBL/GenBank/DDBJ whole genome shotgun (WGS) entry which is preliminary data.</text>
</comment>
<evidence type="ECO:0000313" key="3">
    <source>
        <dbReference type="Proteomes" id="UP000176598"/>
    </source>
</evidence>
<organism evidence="2 3">
    <name type="scientific">Candidatus Uhrbacteria bacterium RIFCSPHIGHO2_12_FULL_57_11</name>
    <dbReference type="NCBI Taxonomy" id="1802398"/>
    <lineage>
        <taxon>Bacteria</taxon>
        <taxon>Candidatus Uhriibacteriota</taxon>
    </lineage>
</organism>